<dbReference type="GO" id="GO:0008762">
    <property type="term" value="F:UDP-N-acetylmuramate dehydrogenase activity"/>
    <property type="evidence" value="ECO:0007669"/>
    <property type="project" value="UniProtKB-EC"/>
</dbReference>
<dbReference type="Pfam" id="PF02873">
    <property type="entry name" value="MurB_C"/>
    <property type="match status" value="1"/>
</dbReference>
<dbReference type="Gene3D" id="3.30.465.10">
    <property type="match status" value="1"/>
</dbReference>
<keyword evidence="10 16" id="KW-0133">Cell shape</keyword>
<evidence type="ECO:0000256" key="7">
    <source>
        <dbReference type="ARBA" id="ARBA00022630"/>
    </source>
</evidence>
<dbReference type="InterPro" id="IPR016167">
    <property type="entry name" value="FAD-bd_PCMH_sub1"/>
</dbReference>
<evidence type="ECO:0000256" key="12">
    <source>
        <dbReference type="ARBA" id="ARBA00023002"/>
    </source>
</evidence>
<evidence type="ECO:0000256" key="6">
    <source>
        <dbReference type="ARBA" id="ARBA00022618"/>
    </source>
</evidence>
<evidence type="ECO:0000256" key="16">
    <source>
        <dbReference type="HAMAP-Rule" id="MF_00037"/>
    </source>
</evidence>
<protein>
    <recommendedName>
        <fullName evidence="16">UDP-N-acetylenolpyruvoylglucosamine reductase</fullName>
        <ecNumber evidence="16">1.3.1.98</ecNumber>
    </recommendedName>
    <alternativeName>
        <fullName evidence="16">UDP-N-acetylmuramate dehydrogenase</fullName>
    </alternativeName>
</protein>
<evidence type="ECO:0000256" key="1">
    <source>
        <dbReference type="ARBA" id="ARBA00001974"/>
    </source>
</evidence>
<gene>
    <name evidence="16 18" type="primary">murB</name>
    <name evidence="18" type="ORF">AAA081_04055</name>
</gene>
<keyword evidence="9 16" id="KW-0521">NADP</keyword>
<dbReference type="SUPFAM" id="SSF56194">
    <property type="entry name" value="Uridine diphospho-N-Acetylenolpyruvylglucosamine reductase, MurB, C-terminal domain"/>
    <property type="match status" value="1"/>
</dbReference>
<dbReference type="InterPro" id="IPR036318">
    <property type="entry name" value="FAD-bd_PCMH-like_sf"/>
</dbReference>
<feature type="active site" evidence="16">
    <location>
        <position position="167"/>
    </location>
</feature>
<feature type="active site" description="Proton donor" evidence="16">
    <location>
        <position position="217"/>
    </location>
</feature>
<proteinExistence type="inferred from homology"/>
<dbReference type="Proteomes" id="UP001481872">
    <property type="component" value="Unassembled WGS sequence"/>
</dbReference>
<dbReference type="InterPro" id="IPR016169">
    <property type="entry name" value="FAD-bd_PCMH_sub2"/>
</dbReference>
<evidence type="ECO:0000256" key="9">
    <source>
        <dbReference type="ARBA" id="ARBA00022857"/>
    </source>
</evidence>
<name>A0ABV1J5L2_9FIRM</name>
<evidence type="ECO:0000256" key="8">
    <source>
        <dbReference type="ARBA" id="ARBA00022827"/>
    </source>
</evidence>
<dbReference type="PANTHER" id="PTHR21071:SF4">
    <property type="entry name" value="UDP-N-ACETYLENOLPYRUVOYLGLUCOSAMINE REDUCTASE"/>
    <property type="match status" value="1"/>
</dbReference>
<accession>A0ABV1J5L2</accession>
<evidence type="ECO:0000256" key="11">
    <source>
        <dbReference type="ARBA" id="ARBA00022984"/>
    </source>
</evidence>
<dbReference type="Pfam" id="PF01565">
    <property type="entry name" value="FAD_binding_4"/>
    <property type="match status" value="1"/>
</dbReference>
<comment type="pathway">
    <text evidence="4 16">Cell wall biogenesis; peptidoglycan biosynthesis.</text>
</comment>
<dbReference type="HAMAP" id="MF_00037">
    <property type="entry name" value="MurB"/>
    <property type="match status" value="1"/>
</dbReference>
<evidence type="ECO:0000259" key="17">
    <source>
        <dbReference type="PROSITE" id="PS51387"/>
    </source>
</evidence>
<dbReference type="InterPro" id="IPR003170">
    <property type="entry name" value="MurB"/>
</dbReference>
<evidence type="ECO:0000256" key="13">
    <source>
        <dbReference type="ARBA" id="ARBA00023306"/>
    </source>
</evidence>
<evidence type="ECO:0000256" key="10">
    <source>
        <dbReference type="ARBA" id="ARBA00022960"/>
    </source>
</evidence>
<keyword evidence="5 16" id="KW-0963">Cytoplasm</keyword>
<evidence type="ECO:0000256" key="15">
    <source>
        <dbReference type="ARBA" id="ARBA00048914"/>
    </source>
</evidence>
<dbReference type="Gene3D" id="3.30.43.10">
    <property type="entry name" value="Uridine Diphospho-n-acetylenolpyruvylglucosamine Reductase, domain 2"/>
    <property type="match status" value="1"/>
</dbReference>
<keyword evidence="14 16" id="KW-0961">Cell wall biogenesis/degradation</keyword>
<dbReference type="EMBL" id="JBBNPS010000008">
    <property type="protein sequence ID" value="MEQ3353474.1"/>
    <property type="molecule type" value="Genomic_DNA"/>
</dbReference>
<evidence type="ECO:0000256" key="4">
    <source>
        <dbReference type="ARBA" id="ARBA00004752"/>
    </source>
</evidence>
<keyword evidence="7 16" id="KW-0285">Flavoprotein</keyword>
<dbReference type="NCBIfam" id="TIGR00179">
    <property type="entry name" value="murB"/>
    <property type="match status" value="1"/>
</dbReference>
<keyword evidence="6 16" id="KW-0132">Cell division</keyword>
<dbReference type="NCBIfam" id="NF010480">
    <property type="entry name" value="PRK13905.1"/>
    <property type="match status" value="1"/>
</dbReference>
<sequence>MDELVREHIIEHHPMKEVTSFQIGGPVDYFIEPRTEAELRQVIAAVQRENMPWMVMGKGTNMVVSDKGMGGAVIRLEKYFSDVKVDGTRVIAQSGASLRKVAEAACAASLEGLEFAHGIPGAVGGAMTMNAGAYGGEMKDVVESVKVMHHDGTTEVIPGDEMDFRYRNSRVYDEKLVVLEATFALKPGDEAAIRSRMDELWRRRLSKQPLEYPSAGSTFKRPEGYFAGQLIDQAGLRGLKHGGAQVSEKHCGFVINTGGATCKDVVELIRTVQEAVYEKHGVELETEVKVLGETE</sequence>
<keyword evidence="8 16" id="KW-0274">FAD</keyword>
<comment type="subcellular location">
    <subcellularLocation>
        <location evidence="3 16">Cytoplasm</location>
    </subcellularLocation>
</comment>
<feature type="domain" description="FAD-binding PCMH-type" evidence="17">
    <location>
        <begin position="22"/>
        <end position="188"/>
    </location>
</feature>
<keyword evidence="12 16" id="KW-0560">Oxidoreductase</keyword>
<evidence type="ECO:0000256" key="14">
    <source>
        <dbReference type="ARBA" id="ARBA00023316"/>
    </source>
</evidence>
<organism evidence="18 19">
    <name type="scientific">Aedoeadaptatus acetigenes</name>
    <dbReference type="NCBI Taxonomy" id="2981723"/>
    <lineage>
        <taxon>Bacteria</taxon>
        <taxon>Bacillati</taxon>
        <taxon>Bacillota</taxon>
        <taxon>Tissierellia</taxon>
        <taxon>Tissierellales</taxon>
        <taxon>Peptoniphilaceae</taxon>
        <taxon>Aedoeadaptatus</taxon>
    </lineage>
</organism>
<keyword evidence="11 16" id="KW-0573">Peptidoglycan synthesis</keyword>
<dbReference type="SUPFAM" id="SSF56176">
    <property type="entry name" value="FAD-binding/transporter-associated domain-like"/>
    <property type="match status" value="1"/>
</dbReference>
<evidence type="ECO:0000256" key="3">
    <source>
        <dbReference type="ARBA" id="ARBA00004496"/>
    </source>
</evidence>
<comment type="similarity">
    <text evidence="16">Belongs to the MurB family.</text>
</comment>
<evidence type="ECO:0000313" key="19">
    <source>
        <dbReference type="Proteomes" id="UP001481872"/>
    </source>
</evidence>
<comment type="function">
    <text evidence="2 16">Cell wall formation.</text>
</comment>
<dbReference type="EC" id="1.3.1.98" evidence="16"/>
<feature type="active site" evidence="16">
    <location>
        <position position="287"/>
    </location>
</feature>
<evidence type="ECO:0000313" key="18">
    <source>
        <dbReference type="EMBL" id="MEQ3353474.1"/>
    </source>
</evidence>
<keyword evidence="13 16" id="KW-0131">Cell cycle</keyword>
<dbReference type="RefSeq" id="WP_349053796.1">
    <property type="nucleotide sequence ID" value="NZ_JBBNPS010000008.1"/>
</dbReference>
<dbReference type="PANTHER" id="PTHR21071">
    <property type="entry name" value="UDP-N-ACETYLENOLPYRUVOYLGLUCOSAMINE REDUCTASE"/>
    <property type="match status" value="1"/>
</dbReference>
<evidence type="ECO:0000256" key="2">
    <source>
        <dbReference type="ARBA" id="ARBA00003921"/>
    </source>
</evidence>
<dbReference type="InterPro" id="IPR011601">
    <property type="entry name" value="MurB_C"/>
</dbReference>
<evidence type="ECO:0000256" key="5">
    <source>
        <dbReference type="ARBA" id="ARBA00022490"/>
    </source>
</evidence>
<comment type="caution">
    <text evidence="18">The sequence shown here is derived from an EMBL/GenBank/DDBJ whole genome shotgun (WGS) entry which is preliminary data.</text>
</comment>
<keyword evidence="19" id="KW-1185">Reference proteome</keyword>
<dbReference type="InterPro" id="IPR016166">
    <property type="entry name" value="FAD-bd_PCMH"/>
</dbReference>
<dbReference type="PROSITE" id="PS51387">
    <property type="entry name" value="FAD_PCMH"/>
    <property type="match status" value="1"/>
</dbReference>
<comment type="cofactor">
    <cofactor evidence="1 16">
        <name>FAD</name>
        <dbReference type="ChEBI" id="CHEBI:57692"/>
    </cofactor>
</comment>
<dbReference type="InterPro" id="IPR006094">
    <property type="entry name" value="Oxid_FAD_bind_N"/>
</dbReference>
<dbReference type="InterPro" id="IPR036635">
    <property type="entry name" value="MurB_C_sf"/>
</dbReference>
<comment type="catalytic activity">
    <reaction evidence="15 16">
        <text>UDP-N-acetyl-alpha-D-muramate + NADP(+) = UDP-N-acetyl-3-O-(1-carboxyvinyl)-alpha-D-glucosamine + NADPH + H(+)</text>
        <dbReference type="Rhea" id="RHEA:12248"/>
        <dbReference type="ChEBI" id="CHEBI:15378"/>
        <dbReference type="ChEBI" id="CHEBI:57783"/>
        <dbReference type="ChEBI" id="CHEBI:58349"/>
        <dbReference type="ChEBI" id="CHEBI:68483"/>
        <dbReference type="ChEBI" id="CHEBI:70757"/>
        <dbReference type="EC" id="1.3.1.98"/>
    </reaction>
</comment>
<dbReference type="Gene3D" id="3.90.78.10">
    <property type="entry name" value="UDP-N-acetylenolpyruvoylglucosamine reductase, C-terminal domain"/>
    <property type="match status" value="1"/>
</dbReference>
<reference evidence="18 19" key="1">
    <citation type="submission" date="2024-04" db="EMBL/GenBank/DDBJ databases">
        <title>Human intestinal bacterial collection.</title>
        <authorList>
            <person name="Pauvert C."/>
            <person name="Hitch T.C.A."/>
            <person name="Clavel T."/>
        </authorList>
    </citation>
    <scope>NUCLEOTIDE SEQUENCE [LARGE SCALE GENOMIC DNA]</scope>
    <source>
        <strain evidence="18 19">CLA-SR-H026</strain>
    </source>
</reference>